<keyword evidence="1 4" id="KW-0808">Transferase</keyword>
<dbReference type="SUPFAM" id="SSF55729">
    <property type="entry name" value="Acyl-CoA N-acyltransferases (Nat)"/>
    <property type="match status" value="1"/>
</dbReference>
<dbReference type="InterPro" id="IPR016181">
    <property type="entry name" value="Acyl_CoA_acyltransferase"/>
</dbReference>
<keyword evidence="5" id="KW-1185">Reference proteome</keyword>
<dbReference type="Gene3D" id="3.40.630.30">
    <property type="match status" value="1"/>
</dbReference>
<dbReference type="AlphaFoldDB" id="A0A0J1C2X5"/>
<sequence length="160" mass="18264">MSLITVLRPASVHDCEHIYNAHLYSVQYTCARSYDDRILSAWSALLSPESYLDTLADEYKKLWVVEYKNHIQGFFQLDLREAELDALYVHPFVHNHGLGTALLQRAEELAAEAGLSMLKLYASLNSIGFYKLNGYESLGAAMLPLNREVTVECELMRKYL</sequence>
<dbReference type="GO" id="GO:0016747">
    <property type="term" value="F:acyltransferase activity, transferring groups other than amino-acyl groups"/>
    <property type="evidence" value="ECO:0007669"/>
    <property type="project" value="InterPro"/>
</dbReference>
<evidence type="ECO:0000256" key="2">
    <source>
        <dbReference type="ARBA" id="ARBA00023315"/>
    </source>
</evidence>
<evidence type="ECO:0000313" key="4">
    <source>
        <dbReference type="EMBL" id="KLT72668.1"/>
    </source>
</evidence>
<accession>A0A0J1C2X5</accession>
<evidence type="ECO:0000256" key="1">
    <source>
        <dbReference type="ARBA" id="ARBA00022679"/>
    </source>
</evidence>
<dbReference type="EMBL" id="JTDO01000010">
    <property type="protein sequence ID" value="KLT72668.1"/>
    <property type="molecule type" value="Genomic_DNA"/>
</dbReference>
<dbReference type="OrthoDB" id="8602780at2"/>
<dbReference type="PROSITE" id="PS51186">
    <property type="entry name" value="GNAT"/>
    <property type="match status" value="1"/>
</dbReference>
<dbReference type="PANTHER" id="PTHR43877:SF2">
    <property type="entry name" value="AMINOALKYLPHOSPHONATE N-ACETYLTRANSFERASE-RELATED"/>
    <property type="match status" value="1"/>
</dbReference>
<dbReference type="PATRIC" id="fig|1470200.3.peg.319"/>
<reference evidence="4 5" key="1">
    <citation type="submission" date="2014-11" db="EMBL/GenBank/DDBJ databases">
        <title>Genome of a novel goose pathogen.</title>
        <authorList>
            <person name="Hansen C.M."/>
            <person name="Hueffer K."/>
            <person name="Choi S.C."/>
        </authorList>
    </citation>
    <scope>NUCLEOTIDE SEQUENCE [LARGE SCALE GENOMIC DNA]</scope>
    <source>
        <strain evidence="4 5">KH1503</strain>
    </source>
</reference>
<dbReference type="InterPro" id="IPR050832">
    <property type="entry name" value="Bact_Acetyltransf"/>
</dbReference>
<gene>
    <name evidence="4" type="ORF">PL75_07235</name>
</gene>
<keyword evidence="2" id="KW-0012">Acyltransferase</keyword>
<comment type="caution">
    <text evidence="4">The sequence shown here is derived from an EMBL/GenBank/DDBJ whole genome shotgun (WGS) entry which is preliminary data.</text>
</comment>
<dbReference type="Proteomes" id="UP000036027">
    <property type="component" value="Unassembled WGS sequence"/>
</dbReference>
<evidence type="ECO:0000259" key="3">
    <source>
        <dbReference type="PROSITE" id="PS51186"/>
    </source>
</evidence>
<dbReference type="STRING" id="1470200.PL75_07235"/>
<name>A0A0J1C2X5_9NEIS</name>
<dbReference type="RefSeq" id="WP_047761251.1">
    <property type="nucleotide sequence ID" value="NZ_CP091510.1"/>
</dbReference>
<protein>
    <submittedName>
        <fullName evidence="4">GNAT family acetyltransferase</fullName>
    </submittedName>
</protein>
<dbReference type="Pfam" id="PF00583">
    <property type="entry name" value="Acetyltransf_1"/>
    <property type="match status" value="1"/>
</dbReference>
<evidence type="ECO:0000313" key="5">
    <source>
        <dbReference type="Proteomes" id="UP000036027"/>
    </source>
</evidence>
<dbReference type="InterPro" id="IPR000182">
    <property type="entry name" value="GNAT_dom"/>
</dbReference>
<feature type="domain" description="N-acetyltransferase" evidence="3">
    <location>
        <begin position="5"/>
        <end position="160"/>
    </location>
</feature>
<dbReference type="PANTHER" id="PTHR43877">
    <property type="entry name" value="AMINOALKYLPHOSPHONATE N-ACETYLTRANSFERASE-RELATED-RELATED"/>
    <property type="match status" value="1"/>
</dbReference>
<dbReference type="CDD" id="cd04301">
    <property type="entry name" value="NAT_SF"/>
    <property type="match status" value="1"/>
</dbReference>
<organism evidence="4 5">
    <name type="scientific">Neisseria arctica</name>
    <dbReference type="NCBI Taxonomy" id="1470200"/>
    <lineage>
        <taxon>Bacteria</taxon>
        <taxon>Pseudomonadati</taxon>
        <taxon>Pseudomonadota</taxon>
        <taxon>Betaproteobacteria</taxon>
        <taxon>Neisseriales</taxon>
        <taxon>Neisseriaceae</taxon>
        <taxon>Neisseria</taxon>
    </lineage>
</organism>
<proteinExistence type="predicted"/>